<dbReference type="SUPFAM" id="SSF46785">
    <property type="entry name" value="Winged helix' DNA-binding domain"/>
    <property type="match status" value="1"/>
</dbReference>
<dbReference type="InterPro" id="IPR036390">
    <property type="entry name" value="WH_DNA-bd_sf"/>
</dbReference>
<protein>
    <submittedName>
        <fullName evidence="1">Winged helix-turn-helix transcriptional regulator</fullName>
    </submittedName>
</protein>
<dbReference type="Pfam" id="PF13412">
    <property type="entry name" value="HTH_24"/>
    <property type="match status" value="1"/>
</dbReference>
<proteinExistence type="predicted"/>
<accession>A0ABV8CGC2</accession>
<dbReference type="RefSeq" id="WP_382343089.1">
    <property type="nucleotide sequence ID" value="NZ_JBHSAB010000020.1"/>
</dbReference>
<gene>
    <name evidence="1" type="ORF">ACFORL_08675</name>
</gene>
<dbReference type="InterPro" id="IPR036388">
    <property type="entry name" value="WH-like_DNA-bd_sf"/>
</dbReference>
<dbReference type="Proteomes" id="UP001595758">
    <property type="component" value="Unassembled WGS sequence"/>
</dbReference>
<keyword evidence="2" id="KW-1185">Reference proteome</keyword>
<sequence>MITIQLMKLDCSNTINQKIIRPTHMFFCSRTANTCGILHLCYLENNAMLKSQDCVVLIKLLANIGRDLSQRQLSTALGISLAEVNAGIKRLEEAGLLRKDKQGKLFPNVHAAEEFLIHSLKFLFPGKLGEYTRGTPAAIAAPIFRDKIALGNDPIPVWPDAMGEERGVALLPIHPNLSRTLRANPDSAFHELLVLIDVMRSGRPRERNLAAELLKEKLNHAG</sequence>
<evidence type="ECO:0000313" key="2">
    <source>
        <dbReference type="Proteomes" id="UP001595758"/>
    </source>
</evidence>
<dbReference type="EMBL" id="JBHSAB010000020">
    <property type="protein sequence ID" value="MFC3909147.1"/>
    <property type="molecule type" value="Genomic_DNA"/>
</dbReference>
<name>A0ABV8CGC2_9GAMM</name>
<reference evidence="2" key="1">
    <citation type="journal article" date="2019" name="Int. J. Syst. Evol. Microbiol.">
        <title>The Global Catalogue of Microorganisms (GCM) 10K type strain sequencing project: providing services to taxonomists for standard genome sequencing and annotation.</title>
        <authorList>
            <consortium name="The Broad Institute Genomics Platform"/>
            <consortium name="The Broad Institute Genome Sequencing Center for Infectious Disease"/>
            <person name="Wu L."/>
            <person name="Ma J."/>
        </authorList>
    </citation>
    <scope>NUCLEOTIDE SEQUENCE [LARGE SCALE GENOMIC DNA]</scope>
    <source>
        <strain evidence="2">CCUG 59858</strain>
    </source>
</reference>
<evidence type="ECO:0000313" key="1">
    <source>
        <dbReference type="EMBL" id="MFC3909147.1"/>
    </source>
</evidence>
<comment type="caution">
    <text evidence="1">The sequence shown here is derived from an EMBL/GenBank/DDBJ whole genome shotgun (WGS) entry which is preliminary data.</text>
</comment>
<dbReference type="Gene3D" id="1.10.10.10">
    <property type="entry name" value="Winged helix-like DNA-binding domain superfamily/Winged helix DNA-binding domain"/>
    <property type="match status" value="1"/>
</dbReference>
<organism evidence="1 2">
    <name type="scientific">Legionella dresdenensis</name>
    <dbReference type="NCBI Taxonomy" id="450200"/>
    <lineage>
        <taxon>Bacteria</taxon>
        <taxon>Pseudomonadati</taxon>
        <taxon>Pseudomonadota</taxon>
        <taxon>Gammaproteobacteria</taxon>
        <taxon>Legionellales</taxon>
        <taxon>Legionellaceae</taxon>
        <taxon>Legionella</taxon>
    </lineage>
</organism>